<evidence type="ECO:0000313" key="3">
    <source>
        <dbReference type="Proteomes" id="UP000823736"/>
    </source>
</evidence>
<dbReference type="Pfam" id="PF17647">
    <property type="entry name" value="DUF5518"/>
    <property type="match status" value="1"/>
</dbReference>
<dbReference type="RefSeq" id="WP_209492151.1">
    <property type="nucleotide sequence ID" value="NZ_JAGGLC010000005.1"/>
</dbReference>
<organism evidence="2 3">
    <name type="scientific">Halolamina salifodinae</name>
    <dbReference type="NCBI Taxonomy" id="1202767"/>
    <lineage>
        <taxon>Archaea</taxon>
        <taxon>Methanobacteriati</taxon>
        <taxon>Methanobacteriota</taxon>
        <taxon>Stenosarchaea group</taxon>
        <taxon>Halobacteria</taxon>
        <taxon>Halobacteriales</taxon>
        <taxon>Haloferacaceae</taxon>
    </lineage>
</organism>
<keyword evidence="3" id="KW-1185">Reference proteome</keyword>
<keyword evidence="1" id="KW-0472">Membrane</keyword>
<evidence type="ECO:0008006" key="4">
    <source>
        <dbReference type="Google" id="ProtNLM"/>
    </source>
</evidence>
<keyword evidence="1" id="KW-1133">Transmembrane helix</keyword>
<dbReference type="OrthoDB" id="341846at2157"/>
<feature type="transmembrane region" description="Helical" evidence="1">
    <location>
        <begin position="6"/>
        <end position="33"/>
    </location>
</feature>
<gene>
    <name evidence="2" type="ORF">J2753_002297</name>
</gene>
<dbReference type="InterPro" id="IPR040493">
    <property type="entry name" value="DUF5518"/>
</dbReference>
<keyword evidence="1" id="KW-0812">Transmembrane</keyword>
<comment type="caution">
    <text evidence="2">The sequence shown here is derived from an EMBL/GenBank/DDBJ whole genome shotgun (WGS) entry which is preliminary data.</text>
</comment>
<dbReference type="Proteomes" id="UP000823736">
    <property type="component" value="Unassembled WGS sequence"/>
</dbReference>
<protein>
    <recommendedName>
        <fullName evidence="4">DUF5518 domain-containing protein</fullName>
    </recommendedName>
</protein>
<dbReference type="EMBL" id="JAGGLC010000005">
    <property type="protein sequence ID" value="MBP1987787.1"/>
    <property type="molecule type" value="Genomic_DNA"/>
</dbReference>
<evidence type="ECO:0000313" key="2">
    <source>
        <dbReference type="EMBL" id="MBP1987787.1"/>
    </source>
</evidence>
<accession>A0A8T4GXM6</accession>
<proteinExistence type="predicted"/>
<reference evidence="2" key="1">
    <citation type="submission" date="2021-03" db="EMBL/GenBank/DDBJ databases">
        <title>Genomic Encyclopedia of Type Strains, Phase IV (KMG-IV): sequencing the most valuable type-strain genomes for metagenomic binning, comparative biology and taxonomic classification.</title>
        <authorList>
            <person name="Goeker M."/>
        </authorList>
    </citation>
    <scope>NUCLEOTIDE SEQUENCE</scope>
    <source>
        <strain evidence="2">DSM 26232</strain>
    </source>
</reference>
<evidence type="ECO:0000256" key="1">
    <source>
        <dbReference type="SAM" id="Phobius"/>
    </source>
</evidence>
<feature type="transmembrane region" description="Helical" evidence="1">
    <location>
        <begin position="45"/>
        <end position="73"/>
    </location>
</feature>
<feature type="transmembrane region" description="Helical" evidence="1">
    <location>
        <begin position="79"/>
        <end position="109"/>
    </location>
</feature>
<sequence length="114" mass="11482">MATDNLYVNALIGAAVTVVFSFLGVSPLLGGAAAGYLERRDGGRVGAIAGVFATVPMLGVLALFGVLLSVLGLGDPFSAFGLLVIAALFAAVYTVALSTVGGVLGVYLAEEFRE</sequence>
<dbReference type="AlphaFoldDB" id="A0A8T4GXM6"/>
<name>A0A8T4GXM6_9EURY</name>